<reference evidence="1" key="1">
    <citation type="submission" date="2021-02" db="EMBL/GenBank/DDBJ databases">
        <authorList>
            <person name="Nowell W R."/>
        </authorList>
    </citation>
    <scope>NUCLEOTIDE SEQUENCE</scope>
</reference>
<evidence type="ECO:0000313" key="2">
    <source>
        <dbReference type="EMBL" id="CAF4371487.1"/>
    </source>
</evidence>
<gene>
    <name evidence="2" type="ORF">UXM345_LOCUS36992</name>
    <name evidence="1" type="ORF">XDN619_LOCUS10217</name>
</gene>
<dbReference type="Proteomes" id="UP000663842">
    <property type="component" value="Unassembled WGS sequence"/>
</dbReference>
<accession>A0A816QCW6</accession>
<comment type="caution">
    <text evidence="1">The sequence shown here is derived from an EMBL/GenBank/DDBJ whole genome shotgun (WGS) entry which is preliminary data.</text>
</comment>
<evidence type="ECO:0000313" key="1">
    <source>
        <dbReference type="EMBL" id="CAF2058877.1"/>
    </source>
</evidence>
<organism evidence="1 3">
    <name type="scientific">Rotaria magnacalcarata</name>
    <dbReference type="NCBI Taxonomy" id="392030"/>
    <lineage>
        <taxon>Eukaryota</taxon>
        <taxon>Metazoa</taxon>
        <taxon>Spiralia</taxon>
        <taxon>Gnathifera</taxon>
        <taxon>Rotifera</taxon>
        <taxon>Eurotatoria</taxon>
        <taxon>Bdelloidea</taxon>
        <taxon>Philodinida</taxon>
        <taxon>Philodinidae</taxon>
        <taxon>Rotaria</taxon>
    </lineage>
</organism>
<evidence type="ECO:0000313" key="3">
    <source>
        <dbReference type="Proteomes" id="UP000663887"/>
    </source>
</evidence>
<proteinExistence type="predicted"/>
<dbReference type="Proteomes" id="UP000663887">
    <property type="component" value="Unassembled WGS sequence"/>
</dbReference>
<dbReference type="EMBL" id="CAJNRG010003615">
    <property type="protein sequence ID" value="CAF2058877.1"/>
    <property type="molecule type" value="Genomic_DNA"/>
</dbReference>
<name>A0A816QCW6_9BILA</name>
<dbReference type="EMBL" id="CAJOBF010018769">
    <property type="protein sequence ID" value="CAF4371487.1"/>
    <property type="molecule type" value="Genomic_DNA"/>
</dbReference>
<sequence length="83" mass="9507">MCRCVSPPLITVICNAINKIRFIEYYSIDPDEDVDEANNPINVQQQQYTSADESIVPDAPLEMEIQNMPASFWNTMKTVINIR</sequence>
<feature type="non-terminal residue" evidence="1">
    <location>
        <position position="1"/>
    </location>
</feature>
<protein>
    <submittedName>
        <fullName evidence="1">Uncharacterized protein</fullName>
    </submittedName>
</protein>
<dbReference type="AlphaFoldDB" id="A0A816QCW6"/>